<comment type="caution">
    <text evidence="1">The sequence shown here is derived from an EMBL/GenBank/DDBJ whole genome shotgun (WGS) entry which is preliminary data.</text>
</comment>
<keyword evidence="2" id="KW-1185">Reference proteome</keyword>
<gene>
    <name evidence="1" type="ORF">BP5796_04294</name>
</gene>
<organism evidence="1 2">
    <name type="scientific">Coleophoma crateriformis</name>
    <dbReference type="NCBI Taxonomy" id="565419"/>
    <lineage>
        <taxon>Eukaryota</taxon>
        <taxon>Fungi</taxon>
        <taxon>Dikarya</taxon>
        <taxon>Ascomycota</taxon>
        <taxon>Pezizomycotina</taxon>
        <taxon>Leotiomycetes</taxon>
        <taxon>Helotiales</taxon>
        <taxon>Dermateaceae</taxon>
        <taxon>Coleophoma</taxon>
    </lineage>
</organism>
<protein>
    <submittedName>
        <fullName evidence="1">Uncharacterized protein</fullName>
    </submittedName>
</protein>
<proteinExistence type="predicted"/>
<dbReference type="Proteomes" id="UP000256328">
    <property type="component" value="Unassembled WGS sequence"/>
</dbReference>
<dbReference type="AlphaFoldDB" id="A0A3D8SI08"/>
<dbReference type="EMBL" id="PDLN01000005">
    <property type="protein sequence ID" value="RDW85969.1"/>
    <property type="molecule type" value="Genomic_DNA"/>
</dbReference>
<reference evidence="1 2" key="1">
    <citation type="journal article" date="2018" name="IMA Fungus">
        <title>IMA Genome-F 9: Draft genome sequence of Annulohypoxylon stygium, Aspergillus mulundensis, Berkeleyomyces basicola (syn. Thielaviopsis basicola), Ceratocystis smalleyi, two Cercospora beticola strains, Coleophoma cylindrospora, Fusarium fracticaudum, Phialophora cf. hyalina, and Morchella septimelata.</title>
        <authorList>
            <person name="Wingfield B.D."/>
            <person name="Bills G.F."/>
            <person name="Dong Y."/>
            <person name="Huang W."/>
            <person name="Nel W.J."/>
            <person name="Swalarsk-Parry B.S."/>
            <person name="Vaghefi N."/>
            <person name="Wilken P.M."/>
            <person name="An Z."/>
            <person name="de Beer Z.W."/>
            <person name="De Vos L."/>
            <person name="Chen L."/>
            <person name="Duong T.A."/>
            <person name="Gao Y."/>
            <person name="Hammerbacher A."/>
            <person name="Kikkert J.R."/>
            <person name="Li Y."/>
            <person name="Li H."/>
            <person name="Li K."/>
            <person name="Li Q."/>
            <person name="Liu X."/>
            <person name="Ma X."/>
            <person name="Naidoo K."/>
            <person name="Pethybridge S.J."/>
            <person name="Sun J."/>
            <person name="Steenkamp E.T."/>
            <person name="van der Nest M.A."/>
            <person name="van Wyk S."/>
            <person name="Wingfield M.J."/>
            <person name="Xiong C."/>
            <person name="Yue Q."/>
            <person name="Zhang X."/>
        </authorList>
    </citation>
    <scope>NUCLEOTIDE SEQUENCE [LARGE SCALE GENOMIC DNA]</scope>
    <source>
        <strain evidence="1 2">BP5796</strain>
    </source>
</reference>
<evidence type="ECO:0000313" key="1">
    <source>
        <dbReference type="EMBL" id="RDW85969.1"/>
    </source>
</evidence>
<dbReference type="OrthoDB" id="4137815at2759"/>
<name>A0A3D8SI08_9HELO</name>
<accession>A0A3D8SI08</accession>
<sequence>MQAQASMYRTAALLICHRMLHPIGTFDDAALQYAKSIMNDFSNFSALVPPGTKLQNVTFPILIAALEIPNVPKETWENIALSAAAPTCVAKMLAFIEYVWVERGLGFTDFILNLVDTGPDFDAIP</sequence>
<evidence type="ECO:0000313" key="2">
    <source>
        <dbReference type="Proteomes" id="UP000256328"/>
    </source>
</evidence>